<dbReference type="SUPFAM" id="SSF161111">
    <property type="entry name" value="Cation efflux protein transmembrane domain-like"/>
    <property type="match status" value="1"/>
</dbReference>
<keyword evidence="8" id="KW-0770">Synapse</keyword>
<name>A0A8J3I4Z1_9CHLR</name>
<evidence type="ECO:0000256" key="9">
    <source>
        <dbReference type="ARBA" id="ARBA00023136"/>
    </source>
</evidence>
<reference evidence="12" key="1">
    <citation type="submission" date="2020-10" db="EMBL/GenBank/DDBJ databases">
        <title>Taxonomic study of unclassified bacteria belonging to the class Ktedonobacteria.</title>
        <authorList>
            <person name="Yabe S."/>
            <person name="Wang C.M."/>
            <person name="Zheng Y."/>
            <person name="Sakai Y."/>
            <person name="Cavaletti L."/>
            <person name="Monciardini P."/>
            <person name="Donadio S."/>
        </authorList>
    </citation>
    <scope>NUCLEOTIDE SEQUENCE</scope>
    <source>
        <strain evidence="12">SOSP1-1</strain>
    </source>
</reference>
<dbReference type="AlphaFoldDB" id="A0A8J3I4Z1"/>
<evidence type="ECO:0000256" key="1">
    <source>
        <dbReference type="ARBA" id="ARBA00004146"/>
    </source>
</evidence>
<dbReference type="Gene3D" id="1.20.1510.10">
    <property type="entry name" value="Cation efflux protein transmembrane domain"/>
    <property type="match status" value="1"/>
</dbReference>
<dbReference type="GO" id="GO:0016020">
    <property type="term" value="C:membrane"/>
    <property type="evidence" value="ECO:0007669"/>
    <property type="project" value="TreeGrafter"/>
</dbReference>
<comment type="caution">
    <text evidence="12">The sequence shown here is derived from an EMBL/GenBank/DDBJ whole genome shotgun (WGS) entry which is preliminary data.</text>
</comment>
<evidence type="ECO:0000256" key="10">
    <source>
        <dbReference type="ARBA" id="ARBA00023329"/>
    </source>
</evidence>
<evidence type="ECO:0000256" key="11">
    <source>
        <dbReference type="SAM" id="Phobius"/>
    </source>
</evidence>
<feature type="transmembrane region" description="Helical" evidence="11">
    <location>
        <begin position="86"/>
        <end position="106"/>
    </location>
</feature>
<evidence type="ECO:0000313" key="13">
    <source>
        <dbReference type="Proteomes" id="UP000612362"/>
    </source>
</evidence>
<dbReference type="EMBL" id="BNJF01000004">
    <property type="protein sequence ID" value="GHO48786.1"/>
    <property type="molecule type" value="Genomic_DNA"/>
</dbReference>
<keyword evidence="9 11" id="KW-0472">Membrane</keyword>
<keyword evidence="7 11" id="KW-1133">Transmembrane helix</keyword>
<keyword evidence="4 11" id="KW-0812">Transmembrane</keyword>
<protein>
    <recommendedName>
        <fullName evidence="14">Cation transporter</fullName>
    </recommendedName>
</protein>
<evidence type="ECO:0000256" key="6">
    <source>
        <dbReference type="ARBA" id="ARBA00022833"/>
    </source>
</evidence>
<evidence type="ECO:0000256" key="7">
    <source>
        <dbReference type="ARBA" id="ARBA00022989"/>
    </source>
</evidence>
<dbReference type="Proteomes" id="UP000612362">
    <property type="component" value="Unassembled WGS sequence"/>
</dbReference>
<evidence type="ECO:0000256" key="5">
    <source>
        <dbReference type="ARBA" id="ARBA00022753"/>
    </source>
</evidence>
<organism evidence="12 13">
    <name type="scientific">Ktedonospora formicarum</name>
    <dbReference type="NCBI Taxonomy" id="2778364"/>
    <lineage>
        <taxon>Bacteria</taxon>
        <taxon>Bacillati</taxon>
        <taxon>Chloroflexota</taxon>
        <taxon>Ktedonobacteria</taxon>
        <taxon>Ktedonobacterales</taxon>
        <taxon>Ktedonobacteraceae</taxon>
        <taxon>Ktedonospora</taxon>
    </lineage>
</organism>
<dbReference type="PANTHER" id="PTHR31937">
    <property type="entry name" value="TRANSMEMBRANE PROTEIN 163"/>
    <property type="match status" value="1"/>
</dbReference>
<keyword evidence="5" id="KW-0967">Endosome</keyword>
<sequence>MENILGRTVLHTRGLRLEYLSLGWNAIAGTAAVVTDISAASVALLGFGLDVAIDSLASLILVWCFWQEAHGSAPSKKAEQKATLSVGITLLVAGLYIVGQAAHSLLTRTA</sequence>
<accession>A0A8J3I4Z1</accession>
<dbReference type="InterPro" id="IPR027469">
    <property type="entry name" value="Cation_efflux_TMD_sf"/>
</dbReference>
<keyword evidence="10" id="KW-0968">Cytoplasmic vesicle</keyword>
<keyword evidence="13" id="KW-1185">Reference proteome</keyword>
<dbReference type="GO" id="GO:0031410">
    <property type="term" value="C:cytoplasmic vesicle"/>
    <property type="evidence" value="ECO:0007669"/>
    <property type="project" value="UniProtKB-KW"/>
</dbReference>
<evidence type="ECO:0000256" key="8">
    <source>
        <dbReference type="ARBA" id="ARBA00023018"/>
    </source>
</evidence>
<dbReference type="PANTHER" id="PTHR31937:SF2">
    <property type="entry name" value="TRANSMEMBRANE PROTEIN 163"/>
    <property type="match status" value="1"/>
</dbReference>
<evidence type="ECO:0000256" key="3">
    <source>
        <dbReference type="ARBA" id="ARBA00008731"/>
    </source>
</evidence>
<comment type="similarity">
    <text evidence="3">Belongs to the TMEM163 family.</text>
</comment>
<dbReference type="InterPro" id="IPR026765">
    <property type="entry name" value="Tmem163"/>
</dbReference>
<keyword evidence="6" id="KW-0862">Zinc</keyword>
<evidence type="ECO:0000256" key="4">
    <source>
        <dbReference type="ARBA" id="ARBA00022692"/>
    </source>
</evidence>
<proteinExistence type="inferred from homology"/>
<comment type="subcellular location">
    <subcellularLocation>
        <location evidence="2">Cytoplasmic vesicle</location>
        <location evidence="2">Secretory vesicle</location>
        <location evidence="2">Synaptic vesicle membrane</location>
        <topology evidence="2">Multi-pass membrane protein</topology>
    </subcellularLocation>
    <subcellularLocation>
        <location evidence="1">Early endosome membrane</location>
    </subcellularLocation>
</comment>
<evidence type="ECO:0008006" key="14">
    <source>
        <dbReference type="Google" id="ProtNLM"/>
    </source>
</evidence>
<evidence type="ECO:0000256" key="2">
    <source>
        <dbReference type="ARBA" id="ARBA00004644"/>
    </source>
</evidence>
<gene>
    <name evidence="12" type="ORF">KSX_69490</name>
</gene>
<evidence type="ECO:0000313" key="12">
    <source>
        <dbReference type="EMBL" id="GHO48786.1"/>
    </source>
</evidence>